<evidence type="ECO:0000256" key="1">
    <source>
        <dbReference type="ARBA" id="ARBA00004123"/>
    </source>
</evidence>
<evidence type="ECO:0000256" key="3">
    <source>
        <dbReference type="ARBA" id="ARBA00023242"/>
    </source>
</evidence>
<evidence type="ECO:0000256" key="2">
    <source>
        <dbReference type="ARBA" id="ARBA00022723"/>
    </source>
</evidence>
<dbReference type="Pfam" id="PF04082">
    <property type="entry name" value="Fungal_trans"/>
    <property type="match status" value="1"/>
</dbReference>
<accession>A0A4P7NAK3</accession>
<dbReference type="InterPro" id="IPR001138">
    <property type="entry name" value="Zn2Cys6_DnaBD"/>
</dbReference>
<dbReference type="InterPro" id="IPR007219">
    <property type="entry name" value="XnlR_reg_dom"/>
</dbReference>
<dbReference type="GO" id="GO:0008270">
    <property type="term" value="F:zinc ion binding"/>
    <property type="evidence" value="ECO:0007669"/>
    <property type="project" value="InterPro"/>
</dbReference>
<feature type="region of interest" description="Disordered" evidence="4">
    <location>
        <begin position="1"/>
        <end position="24"/>
    </location>
</feature>
<dbReference type="Proteomes" id="UP000294847">
    <property type="component" value="Chromosome 3"/>
</dbReference>
<dbReference type="SMART" id="SM00066">
    <property type="entry name" value="GAL4"/>
    <property type="match status" value="1"/>
</dbReference>
<evidence type="ECO:0000256" key="4">
    <source>
        <dbReference type="SAM" id="MobiDB-lite"/>
    </source>
</evidence>
<dbReference type="PANTHER" id="PTHR31001:SF90">
    <property type="entry name" value="CENTROMERE DNA-BINDING PROTEIN COMPLEX CBF3 SUBUNIT B"/>
    <property type="match status" value="1"/>
</dbReference>
<dbReference type="GO" id="GO:0006351">
    <property type="term" value="P:DNA-templated transcription"/>
    <property type="evidence" value="ECO:0007669"/>
    <property type="project" value="InterPro"/>
</dbReference>
<sequence length="742" mass="80633">MKRSRAESASGPQQPSRRQPQTSCDLCRSRKIKCDRGTPCGNCRTRGLACSIMSPSPAPSPDASSGESAGHGRLDTAILARLAALEQAVFRSTSAVGGSGNAENGAHGDATPRVPLSGLEREGRQTANFLDKAYDRSSSASTRSGYRPLDIRVAESCRDSFATGAPDPVWLMPQKDATAMVHDFVENTYHLMPIVHIGSTVSVIDNVYPALQAGNINHVDPAQVALILGICAACAFFWDGGVPCQHRFETEGEATSASLIWKTSALYAFEEAQRRGSRSLEGAQACAILAYLTYNMDGPSTRFYRLHTCSVTACRELGIHLVDSRGCESTDSTARRELKRRLWWHVAATDWMLGLNGGPLDGTYTVHPRQARVALPRNLNDSDLAIDSEILTMPPHVPTQASCFLQVIRLAEICRMVVDSQSPDDSIADTAYNERVLASDELFKQAIESMPPPLVLTSPIPEGAPRFLCLQRASLHLGFHSRRARLLRPFLLYKDSDGRQGTTYRRSRELCVRSAQTVLEISTSLLEHSLRIRSPEPFRRQILHHPGHHSCPASPIHRLGVVVNHLFCACAILAFECSLRKSSGLLHPRQQHRGAGGEDDLDGMLVHAYRLLAAAGEECTVAADLVCAMRGVFAKYRVDGDLATVDGRGGQNQIIGGSRPAMANVQTSAGGACNEQQQIGPAAWPGMRGAIPDENQPMGEGSLETGNAWDGFDKDLDDLFVANDTYCSWDQIFARLGSYCGP</sequence>
<keyword evidence="3" id="KW-0539">Nucleus</keyword>
<organism evidence="6 7">
    <name type="scientific">Pyricularia oryzae</name>
    <name type="common">Rice blast fungus</name>
    <name type="synonym">Magnaporthe oryzae</name>
    <dbReference type="NCBI Taxonomy" id="318829"/>
    <lineage>
        <taxon>Eukaryota</taxon>
        <taxon>Fungi</taxon>
        <taxon>Dikarya</taxon>
        <taxon>Ascomycota</taxon>
        <taxon>Pezizomycotina</taxon>
        <taxon>Sordariomycetes</taxon>
        <taxon>Sordariomycetidae</taxon>
        <taxon>Magnaporthales</taxon>
        <taxon>Pyriculariaceae</taxon>
        <taxon>Pyricularia</taxon>
    </lineage>
</organism>
<feature type="region of interest" description="Disordered" evidence="4">
    <location>
        <begin position="95"/>
        <end position="120"/>
    </location>
</feature>
<dbReference type="InterPro" id="IPR036864">
    <property type="entry name" value="Zn2-C6_fun-type_DNA-bd_sf"/>
</dbReference>
<dbReference type="PANTHER" id="PTHR31001">
    <property type="entry name" value="UNCHARACTERIZED TRANSCRIPTIONAL REGULATORY PROTEIN"/>
    <property type="match status" value="1"/>
</dbReference>
<protein>
    <recommendedName>
        <fullName evidence="5">Zn(2)-C6 fungal-type domain-containing protein</fullName>
    </recommendedName>
</protein>
<proteinExistence type="predicted"/>
<dbReference type="GO" id="GO:0003677">
    <property type="term" value="F:DNA binding"/>
    <property type="evidence" value="ECO:0007669"/>
    <property type="project" value="InterPro"/>
</dbReference>
<keyword evidence="2" id="KW-0479">Metal-binding</keyword>
<dbReference type="Pfam" id="PF00172">
    <property type="entry name" value="Zn_clus"/>
    <property type="match status" value="1"/>
</dbReference>
<comment type="subcellular location">
    <subcellularLocation>
        <location evidence="1">Nucleus</location>
    </subcellularLocation>
</comment>
<reference evidence="6 7" key="1">
    <citation type="journal article" date="2019" name="Mol. Biol. Evol.">
        <title>Blast fungal genomes show frequent chromosomal changes, gene gains and losses, and effector gene turnover.</title>
        <authorList>
            <person name="Gomez Luciano L.B."/>
            <person name="Jason Tsai I."/>
            <person name="Chuma I."/>
            <person name="Tosa Y."/>
            <person name="Chen Y.H."/>
            <person name="Li J.Y."/>
            <person name="Li M.Y."/>
            <person name="Jade Lu M.Y."/>
            <person name="Nakayashiki H."/>
            <person name="Li W.H."/>
        </authorList>
    </citation>
    <scope>NUCLEOTIDE SEQUENCE [LARGE SCALE GENOMIC DNA]</scope>
    <source>
        <strain evidence="6">MZ5-1-6</strain>
    </source>
</reference>
<dbReference type="EMBL" id="CP034206">
    <property type="protein sequence ID" value="QBZ59837.1"/>
    <property type="molecule type" value="Genomic_DNA"/>
</dbReference>
<feature type="domain" description="Zn(2)-C6 fungal-type" evidence="5">
    <location>
        <begin position="23"/>
        <end position="52"/>
    </location>
</feature>
<dbReference type="PROSITE" id="PS00463">
    <property type="entry name" value="ZN2_CY6_FUNGAL_1"/>
    <property type="match status" value="1"/>
</dbReference>
<evidence type="ECO:0000313" key="6">
    <source>
        <dbReference type="EMBL" id="QBZ59837.1"/>
    </source>
</evidence>
<dbReference type="PROSITE" id="PS50048">
    <property type="entry name" value="ZN2_CY6_FUNGAL_2"/>
    <property type="match status" value="1"/>
</dbReference>
<feature type="compositionally biased region" description="Low complexity" evidence="4">
    <location>
        <begin position="12"/>
        <end position="21"/>
    </location>
</feature>
<dbReference type="InterPro" id="IPR050613">
    <property type="entry name" value="Sec_Metabolite_Reg"/>
</dbReference>
<dbReference type="CDD" id="cd00067">
    <property type="entry name" value="GAL4"/>
    <property type="match status" value="1"/>
</dbReference>
<evidence type="ECO:0000259" key="5">
    <source>
        <dbReference type="PROSITE" id="PS50048"/>
    </source>
</evidence>
<evidence type="ECO:0000313" key="7">
    <source>
        <dbReference type="Proteomes" id="UP000294847"/>
    </source>
</evidence>
<name>A0A4P7NAK3_PYROR</name>
<gene>
    <name evidence="6" type="ORF">PoMZ_04801</name>
</gene>
<dbReference type="GO" id="GO:0000981">
    <property type="term" value="F:DNA-binding transcription factor activity, RNA polymerase II-specific"/>
    <property type="evidence" value="ECO:0007669"/>
    <property type="project" value="InterPro"/>
</dbReference>
<dbReference type="AlphaFoldDB" id="A0A4P7NAK3"/>
<dbReference type="Gene3D" id="4.10.240.10">
    <property type="entry name" value="Zn(2)-C6 fungal-type DNA-binding domain"/>
    <property type="match status" value="1"/>
</dbReference>
<dbReference type="GO" id="GO:0005634">
    <property type="term" value="C:nucleus"/>
    <property type="evidence" value="ECO:0007669"/>
    <property type="project" value="UniProtKB-SubCell"/>
</dbReference>
<dbReference type="SUPFAM" id="SSF57701">
    <property type="entry name" value="Zn2/Cys6 DNA-binding domain"/>
    <property type="match status" value="1"/>
</dbReference>
<dbReference type="CDD" id="cd12148">
    <property type="entry name" value="fungal_TF_MHR"/>
    <property type="match status" value="1"/>
</dbReference>